<dbReference type="PANTHER" id="PTHR31157">
    <property type="entry name" value="SCP DOMAIN-CONTAINING PROTEIN"/>
    <property type="match status" value="1"/>
</dbReference>
<feature type="transmembrane region" description="Helical" evidence="1">
    <location>
        <begin position="12"/>
        <end position="31"/>
    </location>
</feature>
<feature type="domain" description="SCP" evidence="2">
    <location>
        <begin position="334"/>
        <end position="450"/>
    </location>
</feature>
<dbReference type="InterPro" id="IPR014044">
    <property type="entry name" value="CAP_dom"/>
</dbReference>
<dbReference type="AlphaFoldDB" id="A0A2P6ML44"/>
<accession>A0A2P6ML44</accession>
<dbReference type="InterPro" id="IPR012854">
    <property type="entry name" value="Cu_amine_oxidase-like_N"/>
</dbReference>
<dbReference type="SUPFAM" id="SSF55383">
    <property type="entry name" value="Copper amine oxidase, domain N"/>
    <property type="match status" value="1"/>
</dbReference>
<keyword evidence="1" id="KW-1133">Transmembrane helix</keyword>
<evidence type="ECO:0000313" key="6">
    <source>
        <dbReference type="Proteomes" id="UP000243650"/>
    </source>
</evidence>
<dbReference type="Pfam" id="PF07833">
    <property type="entry name" value="Cu_amine_oxidN1"/>
    <property type="match status" value="1"/>
</dbReference>
<comment type="caution">
    <text evidence="5">The sequence shown here is derived from an EMBL/GenBank/DDBJ whole genome shotgun (WGS) entry which is preliminary data.</text>
</comment>
<dbReference type="InterPro" id="IPR035940">
    <property type="entry name" value="CAP_sf"/>
</dbReference>
<dbReference type="Proteomes" id="UP000243650">
    <property type="component" value="Unassembled WGS sequence"/>
</dbReference>
<name>A0A2P6ML44_ALKUR</name>
<proteinExistence type="predicted"/>
<protein>
    <submittedName>
        <fullName evidence="5">Serine protease</fullName>
    </submittedName>
</protein>
<dbReference type="Pfam" id="PF00188">
    <property type="entry name" value="CAP"/>
    <property type="match status" value="1"/>
</dbReference>
<feature type="domain" description="Copper amine oxidase-like N-terminal" evidence="3">
    <location>
        <begin position="58"/>
        <end position="151"/>
    </location>
</feature>
<evidence type="ECO:0000259" key="4">
    <source>
        <dbReference type="Pfam" id="PF14504"/>
    </source>
</evidence>
<dbReference type="SUPFAM" id="SSF55797">
    <property type="entry name" value="PR-1-like"/>
    <property type="match status" value="1"/>
</dbReference>
<keyword evidence="1" id="KW-0472">Membrane</keyword>
<keyword evidence="5" id="KW-0378">Hydrolase</keyword>
<reference evidence="5 6" key="1">
    <citation type="submission" date="2018-03" db="EMBL/GenBank/DDBJ databases">
        <title>Bacillus urumqiensis sp. nov., a moderately haloalkaliphilic bacterium isolated from a salt lake.</title>
        <authorList>
            <person name="Zhao B."/>
            <person name="Liao Z."/>
        </authorList>
    </citation>
    <scope>NUCLEOTIDE SEQUENCE [LARGE SCALE GENOMIC DNA]</scope>
    <source>
        <strain evidence="5 6">BZ-SZ-XJ18</strain>
    </source>
</reference>
<dbReference type="InterPro" id="IPR029410">
    <property type="entry name" value="CAP_assoc"/>
</dbReference>
<dbReference type="EMBL" id="PVNS01000001">
    <property type="protein sequence ID" value="PRO66999.1"/>
    <property type="molecule type" value="Genomic_DNA"/>
</dbReference>
<keyword evidence="1" id="KW-0812">Transmembrane</keyword>
<evidence type="ECO:0000256" key="1">
    <source>
        <dbReference type="SAM" id="Phobius"/>
    </source>
</evidence>
<dbReference type="Gene3D" id="3.40.33.10">
    <property type="entry name" value="CAP"/>
    <property type="match status" value="1"/>
</dbReference>
<sequence length="453" mass="50952">MKRRTKRHMYTPGFSVLLFSAAAALVFWYPFEKTEELRDESPSPAETMQTEEVTLGGARIVEGRTLIPFRAVFEELEADVNWNNETKTVTASRGGTTLELTIDSSEALIDGRETTLDTPPVIFASSTFVPLRFVSEAFGADVEWRSDTKEAVVEDEGKIITVRTEMEGNIVRTQTGPRITTGMTEEEVTSGWGEPETVSPSPYDFDWETYHDNYEDFRMVGMEDGRVTALYTNEEDYLPFEELSLGMTSDEVQGVFGEPVTEIRKGNTRYTQQLNEEYDLFETDAGYLTVFYDVHRQGKATAVQLIDGETETALNGYYGTASAGRESGYAEQLFDLVNADRVKFGRDPLDWNQEVAAVAAMHSADMAANHYFSHDNLEGQNPFDRMKDAGLRYTRAGENIASGQPGAVHAQQGLMNSWGHRRNILSEEYTELGTGVRFAEDNRPYFTQNFYTP</sequence>
<keyword evidence="6" id="KW-1185">Reference proteome</keyword>
<keyword evidence="5" id="KW-0645">Protease</keyword>
<dbReference type="RefSeq" id="WP_105957385.1">
    <property type="nucleotide sequence ID" value="NZ_PVNS01000001.1"/>
</dbReference>
<feature type="domain" description="CAP-associated" evidence="4">
    <location>
        <begin position="182"/>
        <end position="317"/>
    </location>
</feature>
<dbReference type="PANTHER" id="PTHR31157:SF1">
    <property type="entry name" value="SCP DOMAIN-CONTAINING PROTEIN"/>
    <property type="match status" value="1"/>
</dbReference>
<dbReference type="Pfam" id="PF14504">
    <property type="entry name" value="CAP_assoc_N"/>
    <property type="match status" value="1"/>
</dbReference>
<evidence type="ECO:0000259" key="3">
    <source>
        <dbReference type="Pfam" id="PF07833"/>
    </source>
</evidence>
<dbReference type="Gene3D" id="3.30.457.10">
    <property type="entry name" value="Copper amine oxidase-like, N-terminal domain"/>
    <property type="match status" value="1"/>
</dbReference>
<organism evidence="5 6">
    <name type="scientific">Alkalicoccus urumqiensis</name>
    <name type="common">Bacillus urumqiensis</name>
    <dbReference type="NCBI Taxonomy" id="1548213"/>
    <lineage>
        <taxon>Bacteria</taxon>
        <taxon>Bacillati</taxon>
        <taxon>Bacillota</taxon>
        <taxon>Bacilli</taxon>
        <taxon>Bacillales</taxon>
        <taxon>Bacillaceae</taxon>
        <taxon>Alkalicoccus</taxon>
    </lineage>
</organism>
<evidence type="ECO:0000313" key="5">
    <source>
        <dbReference type="EMBL" id="PRO66999.1"/>
    </source>
</evidence>
<dbReference type="GO" id="GO:0008233">
    <property type="term" value="F:peptidase activity"/>
    <property type="evidence" value="ECO:0007669"/>
    <property type="project" value="UniProtKB-KW"/>
</dbReference>
<dbReference type="GO" id="GO:0006508">
    <property type="term" value="P:proteolysis"/>
    <property type="evidence" value="ECO:0007669"/>
    <property type="project" value="UniProtKB-KW"/>
</dbReference>
<dbReference type="OrthoDB" id="9783944at2"/>
<dbReference type="InterPro" id="IPR036582">
    <property type="entry name" value="Mao_N_sf"/>
</dbReference>
<evidence type="ECO:0000259" key="2">
    <source>
        <dbReference type="Pfam" id="PF00188"/>
    </source>
</evidence>
<gene>
    <name evidence="5" type="ORF">C6I21_00065</name>
</gene>
<dbReference type="CDD" id="cd05379">
    <property type="entry name" value="CAP_bacterial"/>
    <property type="match status" value="1"/>
</dbReference>